<reference evidence="2" key="1">
    <citation type="submission" date="2025-08" db="UniProtKB">
        <authorList>
            <consortium name="RefSeq"/>
        </authorList>
    </citation>
    <scope>IDENTIFICATION</scope>
    <source>
        <strain evidence="2">Airmid</strain>
    </source>
</reference>
<dbReference type="GeneID" id="113791227"/>
<dbReference type="OrthoDB" id="10468799at2759"/>
<evidence type="ECO:0000313" key="2">
    <source>
        <dbReference type="RefSeq" id="XP_027196777.1"/>
    </source>
</evidence>
<dbReference type="AlphaFoldDB" id="A0A6P6XTL1"/>
<sequence length="145" mass="16531">MGEISTSVYLFMLGMTTSSIMLSLILCFRYFFMPRKIKWKDEEELIRTLLAIHQRHQRLKQVITPYGQTVAQSPFQNATMGTVTPMAFNEAQIPMGQQQIKFTGILPLPQQQQQQPPMMNVMQPSPTMQSPMGTMAPPVAQGKFY</sequence>
<proteinExistence type="predicted"/>
<organism evidence="1 2">
    <name type="scientific">Dermatophagoides pteronyssinus</name>
    <name type="common">European house dust mite</name>
    <dbReference type="NCBI Taxonomy" id="6956"/>
    <lineage>
        <taxon>Eukaryota</taxon>
        <taxon>Metazoa</taxon>
        <taxon>Ecdysozoa</taxon>
        <taxon>Arthropoda</taxon>
        <taxon>Chelicerata</taxon>
        <taxon>Arachnida</taxon>
        <taxon>Acari</taxon>
        <taxon>Acariformes</taxon>
        <taxon>Sarcoptiformes</taxon>
        <taxon>Astigmata</taxon>
        <taxon>Psoroptidia</taxon>
        <taxon>Analgoidea</taxon>
        <taxon>Pyroglyphidae</taxon>
        <taxon>Dermatophagoidinae</taxon>
        <taxon>Dermatophagoides</taxon>
    </lineage>
</organism>
<dbReference type="RefSeq" id="XP_027196777.1">
    <property type="nucleotide sequence ID" value="XM_027340976.1"/>
</dbReference>
<gene>
    <name evidence="2" type="primary">LOC113791227</name>
</gene>
<evidence type="ECO:0000313" key="1">
    <source>
        <dbReference type="Proteomes" id="UP000515146"/>
    </source>
</evidence>
<dbReference type="InParanoid" id="A0A6P6XTL1"/>
<dbReference type="Proteomes" id="UP000515146">
    <property type="component" value="Unplaced"/>
</dbReference>
<accession>A0A6P6XTL1</accession>
<keyword evidence="1" id="KW-1185">Reference proteome</keyword>
<dbReference type="KEGG" id="dpte:113791227"/>
<protein>
    <submittedName>
        <fullName evidence="2">Uncharacterized protein LOC113791227</fullName>
    </submittedName>
</protein>
<name>A0A6P6XTL1_DERPT</name>